<sequence>MDGALQGLDLGERFPRSCYKRRVMNDKRRPTLEDVAAAAGVSRATVSRVINGVRNVDPGLHEIVWAAVDQTGYVPNRAARSLVTRRSGTIALVVSDSVTHDDDPFMGRFFADPYFGRVVGGMMSVLRPKGIQLALQIVGTDEARNRLVGDLGQGQADGAVVLSLHPDDVLPGYMFEAGVAAALIGRPAHPLPICYVDVANDAGGALAAERLVAQRCRRPAMITGPDHVPASQDRLTGFRQALARHGHAYFPTIEGGFTYRSGEQAARELLDLHPETDGVFVANDLMAQGVLAILQHDGRRVPEDVRVVGFDDSSAALDSRPALTTVRHPLEDMAARAATMVLDRVDNPSLRVESVIFDPELVVRESA</sequence>
<dbReference type="Proteomes" id="UP000642070">
    <property type="component" value="Unassembled WGS sequence"/>
</dbReference>
<dbReference type="InterPro" id="IPR046335">
    <property type="entry name" value="LacI/GalR-like_sensor"/>
</dbReference>
<dbReference type="SUPFAM" id="SSF47413">
    <property type="entry name" value="lambda repressor-like DNA-binding domains"/>
    <property type="match status" value="1"/>
</dbReference>
<accession>A0A917TMN3</accession>
<gene>
    <name evidence="6" type="ORF">GCM10007977_032410</name>
</gene>
<dbReference type="PROSITE" id="PS50943">
    <property type="entry name" value="HTH_CROC1"/>
    <property type="match status" value="1"/>
</dbReference>
<keyword evidence="7" id="KW-1185">Reference proteome</keyword>
<evidence type="ECO:0000256" key="1">
    <source>
        <dbReference type="ARBA" id="ARBA00023015"/>
    </source>
</evidence>
<reference evidence="6" key="2">
    <citation type="submission" date="2020-09" db="EMBL/GenBank/DDBJ databases">
        <authorList>
            <person name="Sun Q."/>
            <person name="Ohkuma M."/>
        </authorList>
    </citation>
    <scope>NUCLEOTIDE SEQUENCE</scope>
    <source>
        <strain evidence="6">JCM 19831</strain>
    </source>
</reference>
<name>A0A917TMN3_9ACTN</name>
<dbReference type="SUPFAM" id="SSF53822">
    <property type="entry name" value="Periplasmic binding protein-like I"/>
    <property type="match status" value="1"/>
</dbReference>
<reference evidence="6" key="1">
    <citation type="journal article" date="2014" name="Int. J. Syst. Evol. Microbiol.">
        <title>Complete genome sequence of Corynebacterium casei LMG S-19264T (=DSM 44701T), isolated from a smear-ripened cheese.</title>
        <authorList>
            <consortium name="US DOE Joint Genome Institute (JGI-PGF)"/>
            <person name="Walter F."/>
            <person name="Albersmeier A."/>
            <person name="Kalinowski J."/>
            <person name="Ruckert C."/>
        </authorList>
    </citation>
    <scope>NUCLEOTIDE SEQUENCE</scope>
    <source>
        <strain evidence="6">JCM 19831</strain>
    </source>
</reference>
<dbReference type="CDD" id="cd06267">
    <property type="entry name" value="PBP1_LacI_sugar_binding-like"/>
    <property type="match status" value="1"/>
</dbReference>
<evidence type="ECO:0000313" key="6">
    <source>
        <dbReference type="EMBL" id="GGM28673.1"/>
    </source>
</evidence>
<dbReference type="InterPro" id="IPR000843">
    <property type="entry name" value="HTH_LacI"/>
</dbReference>
<dbReference type="PROSITE" id="PS50932">
    <property type="entry name" value="HTH_LACI_2"/>
    <property type="match status" value="1"/>
</dbReference>
<dbReference type="Gene3D" id="3.40.50.2300">
    <property type="match status" value="2"/>
</dbReference>
<organism evidence="6 7">
    <name type="scientific">Dactylosporangium sucinum</name>
    <dbReference type="NCBI Taxonomy" id="1424081"/>
    <lineage>
        <taxon>Bacteria</taxon>
        <taxon>Bacillati</taxon>
        <taxon>Actinomycetota</taxon>
        <taxon>Actinomycetes</taxon>
        <taxon>Micromonosporales</taxon>
        <taxon>Micromonosporaceae</taxon>
        <taxon>Dactylosporangium</taxon>
    </lineage>
</organism>
<proteinExistence type="predicted"/>
<evidence type="ECO:0000256" key="3">
    <source>
        <dbReference type="ARBA" id="ARBA00023163"/>
    </source>
</evidence>
<evidence type="ECO:0000259" key="4">
    <source>
        <dbReference type="PROSITE" id="PS50932"/>
    </source>
</evidence>
<feature type="domain" description="HTH cro/C1-type" evidence="5">
    <location>
        <begin position="31"/>
        <end position="57"/>
    </location>
</feature>
<dbReference type="AlphaFoldDB" id="A0A917TMN3"/>
<dbReference type="GO" id="GO:0003700">
    <property type="term" value="F:DNA-binding transcription factor activity"/>
    <property type="evidence" value="ECO:0007669"/>
    <property type="project" value="TreeGrafter"/>
</dbReference>
<dbReference type="Pfam" id="PF13377">
    <property type="entry name" value="Peripla_BP_3"/>
    <property type="match status" value="1"/>
</dbReference>
<dbReference type="GO" id="GO:0000976">
    <property type="term" value="F:transcription cis-regulatory region binding"/>
    <property type="evidence" value="ECO:0007669"/>
    <property type="project" value="TreeGrafter"/>
</dbReference>
<dbReference type="InterPro" id="IPR001387">
    <property type="entry name" value="Cro/C1-type_HTH"/>
</dbReference>
<dbReference type="EMBL" id="BMPI01000014">
    <property type="protein sequence ID" value="GGM28673.1"/>
    <property type="molecule type" value="Genomic_DNA"/>
</dbReference>
<dbReference type="PRINTS" id="PR00036">
    <property type="entry name" value="HTHLACI"/>
</dbReference>
<dbReference type="PANTHER" id="PTHR30146:SF109">
    <property type="entry name" value="HTH-TYPE TRANSCRIPTIONAL REGULATOR GALS"/>
    <property type="match status" value="1"/>
</dbReference>
<dbReference type="InterPro" id="IPR028082">
    <property type="entry name" value="Peripla_BP_I"/>
</dbReference>
<dbReference type="Pfam" id="PF00356">
    <property type="entry name" value="LacI"/>
    <property type="match status" value="1"/>
</dbReference>
<evidence type="ECO:0000259" key="5">
    <source>
        <dbReference type="PROSITE" id="PS50943"/>
    </source>
</evidence>
<evidence type="ECO:0000256" key="2">
    <source>
        <dbReference type="ARBA" id="ARBA00023125"/>
    </source>
</evidence>
<keyword evidence="2" id="KW-0238">DNA-binding</keyword>
<dbReference type="PROSITE" id="PS00356">
    <property type="entry name" value="HTH_LACI_1"/>
    <property type="match status" value="1"/>
</dbReference>
<dbReference type="SMART" id="SM00354">
    <property type="entry name" value="HTH_LACI"/>
    <property type="match status" value="1"/>
</dbReference>
<dbReference type="CDD" id="cd01392">
    <property type="entry name" value="HTH_LacI"/>
    <property type="match status" value="1"/>
</dbReference>
<keyword evidence="1" id="KW-0805">Transcription regulation</keyword>
<protein>
    <submittedName>
        <fullName evidence="6">LacI family transcriptional regulator</fullName>
    </submittedName>
</protein>
<evidence type="ECO:0000313" key="7">
    <source>
        <dbReference type="Proteomes" id="UP000642070"/>
    </source>
</evidence>
<dbReference type="InterPro" id="IPR010982">
    <property type="entry name" value="Lambda_DNA-bd_dom_sf"/>
</dbReference>
<keyword evidence="3" id="KW-0804">Transcription</keyword>
<dbReference type="PANTHER" id="PTHR30146">
    <property type="entry name" value="LACI-RELATED TRANSCRIPTIONAL REPRESSOR"/>
    <property type="match status" value="1"/>
</dbReference>
<dbReference type="Gene3D" id="1.10.260.40">
    <property type="entry name" value="lambda repressor-like DNA-binding domains"/>
    <property type="match status" value="1"/>
</dbReference>
<comment type="caution">
    <text evidence="6">The sequence shown here is derived from an EMBL/GenBank/DDBJ whole genome shotgun (WGS) entry which is preliminary data.</text>
</comment>
<feature type="domain" description="HTH lacI-type" evidence="4">
    <location>
        <begin position="30"/>
        <end position="84"/>
    </location>
</feature>